<feature type="compositionally biased region" description="Low complexity" evidence="8">
    <location>
        <begin position="1146"/>
        <end position="1164"/>
    </location>
</feature>
<feature type="compositionally biased region" description="Polar residues" evidence="8">
    <location>
        <begin position="712"/>
        <end position="722"/>
    </location>
</feature>
<organism evidence="10 11">
    <name type="scientific">Zymoseptoria tritici (strain ST99CH_3D7)</name>
    <dbReference type="NCBI Taxonomy" id="1276538"/>
    <lineage>
        <taxon>Eukaryota</taxon>
        <taxon>Fungi</taxon>
        <taxon>Dikarya</taxon>
        <taxon>Ascomycota</taxon>
        <taxon>Pezizomycotina</taxon>
        <taxon>Dothideomycetes</taxon>
        <taxon>Dothideomycetidae</taxon>
        <taxon>Mycosphaerellales</taxon>
        <taxon>Mycosphaerellaceae</taxon>
        <taxon>Zymoseptoria</taxon>
    </lineage>
</organism>
<feature type="compositionally biased region" description="Polar residues" evidence="8">
    <location>
        <begin position="736"/>
        <end position="748"/>
    </location>
</feature>
<dbReference type="EMBL" id="LT853693">
    <property type="protein sequence ID" value="SMQ47326.1"/>
    <property type="molecule type" value="Genomic_DNA"/>
</dbReference>
<protein>
    <recommendedName>
        <fullName evidence="3 7">Stress response protein NST1</fullName>
    </recommendedName>
</protein>
<reference evidence="10 11" key="1">
    <citation type="submission" date="2016-06" db="EMBL/GenBank/DDBJ databases">
        <authorList>
            <person name="Kjaerup R.B."/>
            <person name="Dalgaard T.S."/>
            <person name="Juul-Madsen H.R."/>
        </authorList>
    </citation>
    <scope>NUCLEOTIDE SEQUENCE [LARGE SCALE GENOMIC DNA]</scope>
</reference>
<dbReference type="GO" id="GO:0005654">
    <property type="term" value="C:nucleoplasm"/>
    <property type="evidence" value="ECO:0007669"/>
    <property type="project" value="TreeGrafter"/>
</dbReference>
<dbReference type="GO" id="GO:0005737">
    <property type="term" value="C:cytoplasm"/>
    <property type="evidence" value="ECO:0007669"/>
    <property type="project" value="UniProtKB-SubCell"/>
</dbReference>
<sequence>MTHESSLRCNNPSPAHRELHEVLSPADPITPTSPRPDMSANTTSKMPPAMQAQNGVITAPPKGVVGGNRKKQKRRAKQAAKVATQGPTTSHDGGQAADGAYDDDQLGYPEDDEYSDDPQYDEDERYAEHPTQNGHIPQHHLPPPDRRPKNSRKKKQASQGLSHRGGYDSRMLPPMPHAPPPRSRALRPGQSQHSGNHLHPNIWNTSSQQERQNIKDFWLSLSEDERKALLKIEKEAVLKKMKQQQKHSCSCTVCGRKRTAIEEELEVLYEGYYEELEQYAHHDQPPLPNADGMMPDPLQHRRPHPLQTPPPTMQYRKTSHLHEHLDEEEEYSDEGEEEYSDEEEEDDEEYSDEEQDPEPEPPRAHQGVPDFFNFGSHLTVKDNLLTVADDLLKNDGRKFIEMMEQLAERRMQRESRSQYEAEHNAYPPDDPSYGHGDPLAEGDEFDDDEGSYDSQEEYDDDMDEEDEMAELTEEQRMQEGRRMFQIFAARMFEQRVLQAYREKVAAERQRKLLEELEDEDKQHAQREAKRQRDAQKKKDKKKQQQQAKAEEKAKRDAEKAAEEARLKEAEEKKLEEQRRRKEEQRRKREEEKKKQEEEKAKKEAEKLRRQQEEQQRREETERKAREAKAAEKAKKEEAKRKEREEREAREKEAREHKAYIEKERKDHEAKLRAQAAAKDREKQNQPTHANPPQITKRPSQAGMVAVPGVHSKNAQSGVSSPHPTVAKPVVPKPIQPSKQRQASQQGSLASSPKGPQSQQSSAPSKSSSPASSGPKQNPIQPKTIMQKSSHPSGQFSQPPMPTSSPLPPHHPLQPPPGMPHMQQQHPGGFPGMGPMGFPGFGGPQGPAMPNLSHRGPMQMFPQQGPHMGMPNRMPFGPGMNGIGPPGMMMQPNQRIFPFDGPGSQPPPGFGHTPHPALPQQTSPIGPPQAAPGGEQRSSTAGHSRQPSLDKERFESTANQPISRPAPIKRPGSDKPPGADRSGPTPDVDDLSKHLGSSALLDDTDEPMPPNPADVRRHSSIAPGAGARNISIPSSTLGQMAGGFGNAVVGNPLGPAPFANWNGPGMTGMPFGQSPNLAQPNWGSLPNGSLNNNWSANNSAFGVNVGTSTFGNMSGHPGQNIHRPSAVGLNRPLTIRLAVCQACKQLSNNTSRNESSTSSSPSNANDGFHDVHTLLRQIESNRPMLDSPPTLREIEEICETEGDHQNGGGELYVRRTGEDGGSKAFSVKWEPDVLTPEVGGRTSGGGGLGEIGSPLPSKTSPAGFGFGAPGRGRVVTGGGPQGSESKGCGLSRICKLSCIASENAAFPSAAAGRLSWTSGLDGIDHTAAMVTKRKSPPSTTSKPTTRSTTTTTTTLPPPFTPASLSTKPVTDLLDPSKIYITHLDRLPIPQKQTIFLIPILLNGLIALLLLWRLYYAIPTYWILILTLLGNNTVATVDVVHTTMTQQMWVLAKRVGVMAADYLLFAYIGPWPVTFFAEQPANPCSWRWRVGFKEEEIVVRMSRGWGAEELFAGKKKGGESAFWKTRVETAVAREIMAKTGYLMMGVDWDLDFEAMIYLEALVGKGEEVRRRDIDQFVWGFVEGVGWGYWRFGENGEGDSEEERRREVVRFKDVLTGMGKEGLFWKWTEIVEEERGGDGEFTVEGRERVESRVKEAFEKEGVDFEEVKRKVGGNGGKEGRVPMGLAV</sequence>
<dbReference type="InterPro" id="IPR025279">
    <property type="entry name" value="NST1"/>
</dbReference>
<comment type="subcellular location">
    <subcellularLocation>
        <location evidence="1 7">Cytoplasm</location>
    </subcellularLocation>
</comment>
<feature type="compositionally biased region" description="Polar residues" evidence="8">
    <location>
        <begin position="935"/>
        <end position="946"/>
    </location>
</feature>
<keyword evidence="9" id="KW-1133">Transmembrane helix</keyword>
<proteinExistence type="inferred from homology"/>
<evidence type="ECO:0000313" key="10">
    <source>
        <dbReference type="EMBL" id="SMQ47326.1"/>
    </source>
</evidence>
<feature type="compositionally biased region" description="Polar residues" evidence="8">
    <location>
        <begin position="39"/>
        <end position="56"/>
    </location>
</feature>
<feature type="compositionally biased region" description="Pro residues" evidence="8">
    <location>
        <begin position="798"/>
        <end position="818"/>
    </location>
</feature>
<feature type="compositionally biased region" description="Low complexity" evidence="8">
    <location>
        <begin position="749"/>
        <end position="775"/>
    </location>
</feature>
<keyword evidence="6 7" id="KW-0175">Coiled coil</keyword>
<dbReference type="PANTHER" id="PTHR24149:SF14">
    <property type="entry name" value="ANKYRIN REPEAT DOMAIN 12"/>
    <property type="match status" value="1"/>
</dbReference>
<evidence type="ECO:0000256" key="8">
    <source>
        <dbReference type="SAM" id="MobiDB-lite"/>
    </source>
</evidence>
<evidence type="ECO:0000256" key="6">
    <source>
        <dbReference type="ARBA" id="ARBA00023054"/>
    </source>
</evidence>
<evidence type="ECO:0000256" key="2">
    <source>
        <dbReference type="ARBA" id="ARBA00007112"/>
    </source>
</evidence>
<feature type="region of interest" description="Disordered" evidence="8">
    <location>
        <begin position="1146"/>
        <end position="1167"/>
    </location>
</feature>
<feature type="region of interest" description="Disordered" evidence="8">
    <location>
        <begin position="886"/>
        <end position="1026"/>
    </location>
</feature>
<dbReference type="InterPro" id="IPR053210">
    <property type="entry name" value="ANKRD12"/>
</dbReference>
<feature type="compositionally biased region" description="Pro residues" evidence="8">
    <location>
        <begin position="173"/>
        <end position="182"/>
    </location>
</feature>
<evidence type="ECO:0000256" key="7">
    <source>
        <dbReference type="RuleBase" id="RU049441"/>
    </source>
</evidence>
<feature type="compositionally biased region" description="Acidic residues" evidence="8">
    <location>
        <begin position="100"/>
        <end position="125"/>
    </location>
</feature>
<feature type="region of interest" description="Disordered" evidence="8">
    <location>
        <begin position="1233"/>
        <end position="1257"/>
    </location>
</feature>
<gene>
    <name evidence="10" type="ORF">ZT3D7_G2473</name>
</gene>
<comment type="function">
    <text evidence="7">May act as a negative regulator of salt tolerance.</text>
</comment>
<dbReference type="Pfam" id="PF13945">
    <property type="entry name" value="NST1"/>
    <property type="match status" value="1"/>
</dbReference>
<dbReference type="STRING" id="1276538.A0A1X7RIS9"/>
<comment type="similarity">
    <text evidence="2 7">Belongs to the NST1 family.</text>
</comment>
<dbReference type="Proteomes" id="UP000215127">
    <property type="component" value="Chromosome 2"/>
</dbReference>
<feature type="region of interest" description="Disordered" evidence="8">
    <location>
        <begin position="1"/>
        <end position="210"/>
    </location>
</feature>
<feature type="region of interest" description="Disordered" evidence="8">
    <location>
        <begin position="515"/>
        <end position="863"/>
    </location>
</feature>
<keyword evidence="11" id="KW-1185">Reference proteome</keyword>
<evidence type="ECO:0000256" key="3">
    <source>
        <dbReference type="ARBA" id="ARBA00020733"/>
    </source>
</evidence>
<feature type="region of interest" description="Disordered" evidence="8">
    <location>
        <begin position="282"/>
        <end position="374"/>
    </location>
</feature>
<feature type="compositionally biased region" description="Basic and acidic residues" evidence="8">
    <location>
        <begin position="409"/>
        <end position="423"/>
    </location>
</feature>
<keyword evidence="5 7" id="KW-0346">Stress response</keyword>
<feature type="region of interest" description="Disordered" evidence="8">
    <location>
        <begin position="1329"/>
        <end position="1359"/>
    </location>
</feature>
<feature type="compositionally biased region" description="Basic and acidic residues" evidence="8">
    <location>
        <begin position="548"/>
        <end position="683"/>
    </location>
</feature>
<keyword evidence="9" id="KW-0812">Transmembrane</keyword>
<feature type="compositionally biased region" description="Polar residues" evidence="8">
    <location>
        <begin position="684"/>
        <end position="698"/>
    </location>
</feature>
<feature type="region of interest" description="Disordered" evidence="8">
    <location>
        <begin position="409"/>
        <end position="477"/>
    </location>
</feature>
<evidence type="ECO:0000313" key="11">
    <source>
        <dbReference type="Proteomes" id="UP000215127"/>
    </source>
</evidence>
<dbReference type="PANTHER" id="PTHR24149">
    <property type="entry name" value="ANKYRIN REPEAT DOMAIN-CONTAINING PROTEIN 12"/>
    <property type="match status" value="1"/>
</dbReference>
<feature type="compositionally biased region" description="Acidic residues" evidence="8">
    <location>
        <begin position="440"/>
        <end position="472"/>
    </location>
</feature>
<evidence type="ECO:0000256" key="9">
    <source>
        <dbReference type="SAM" id="Phobius"/>
    </source>
</evidence>
<name>A0A1X7RIS9_ZYMT9</name>
<feature type="compositionally biased region" description="Gly residues" evidence="8">
    <location>
        <begin position="1240"/>
        <end position="1249"/>
    </location>
</feature>
<keyword evidence="9" id="KW-0472">Membrane</keyword>
<feature type="compositionally biased region" description="Basic and acidic residues" evidence="8">
    <location>
        <begin position="515"/>
        <end position="536"/>
    </location>
</feature>
<feature type="compositionally biased region" description="Acidic residues" evidence="8">
    <location>
        <begin position="326"/>
        <end position="359"/>
    </location>
</feature>
<evidence type="ECO:0000256" key="4">
    <source>
        <dbReference type="ARBA" id="ARBA00022490"/>
    </source>
</evidence>
<feature type="compositionally biased region" description="Polar residues" evidence="8">
    <location>
        <begin position="777"/>
        <end position="795"/>
    </location>
</feature>
<feature type="compositionally biased region" description="Basic residues" evidence="8">
    <location>
        <begin position="68"/>
        <end position="78"/>
    </location>
</feature>
<evidence type="ECO:0000256" key="5">
    <source>
        <dbReference type="ARBA" id="ARBA00023016"/>
    </source>
</evidence>
<keyword evidence="4 7" id="KW-0963">Cytoplasm</keyword>
<feature type="compositionally biased region" description="Low complexity" evidence="8">
    <location>
        <begin position="1335"/>
        <end position="1353"/>
    </location>
</feature>
<feature type="compositionally biased region" description="Gly residues" evidence="8">
    <location>
        <begin position="828"/>
        <end position="844"/>
    </location>
</feature>
<evidence type="ECO:0000256" key="1">
    <source>
        <dbReference type="ARBA" id="ARBA00004496"/>
    </source>
</evidence>
<feature type="transmembrane region" description="Helical" evidence="9">
    <location>
        <begin position="1393"/>
        <end position="1414"/>
    </location>
</feature>
<accession>A0A1X7RIS9</accession>